<comment type="function">
    <text evidence="18">Core subunit of the mitochondrial membrane respiratory chain NADH dehydrogenase (Complex I) which catalyzes electron transfer from NADH through the respiratory chain, using ubiquinone as an electron acceptor. Essential for the catalytic activity and assembly of complex I.</text>
</comment>
<dbReference type="GO" id="GO:0005743">
    <property type="term" value="C:mitochondrial inner membrane"/>
    <property type="evidence" value="ECO:0007669"/>
    <property type="project" value="UniProtKB-SubCell"/>
</dbReference>
<keyword evidence="15 18" id="KW-0496">Mitochondrion</keyword>
<feature type="domain" description="NADH:quinone oxidoreductase/Mrp antiporter transmembrane" evidence="19">
    <location>
        <begin position="23"/>
        <end position="286"/>
    </location>
</feature>
<feature type="transmembrane region" description="Helical" evidence="18">
    <location>
        <begin position="199"/>
        <end position="217"/>
    </location>
</feature>
<keyword evidence="16 18" id="KW-0472">Membrane</keyword>
<feature type="transmembrane region" description="Helical" evidence="18">
    <location>
        <begin position="59"/>
        <end position="78"/>
    </location>
</feature>
<feature type="transmembrane region" description="Helical" evidence="18">
    <location>
        <begin position="90"/>
        <end position="115"/>
    </location>
</feature>
<evidence type="ECO:0000313" key="20">
    <source>
        <dbReference type="EMBL" id="ANJ70265.1"/>
    </source>
</evidence>
<evidence type="ECO:0000259" key="19">
    <source>
        <dbReference type="Pfam" id="PF00361"/>
    </source>
</evidence>
<evidence type="ECO:0000256" key="8">
    <source>
        <dbReference type="ARBA" id="ARBA00022692"/>
    </source>
</evidence>
<evidence type="ECO:0000256" key="4">
    <source>
        <dbReference type="ARBA" id="ARBA00012944"/>
    </source>
</evidence>
<dbReference type="InterPro" id="IPR050175">
    <property type="entry name" value="Complex_I_Subunit_2"/>
</dbReference>
<geneLocation type="mitochondrion" evidence="20"/>
<keyword evidence="9 18" id="KW-0999">Mitochondrion inner membrane</keyword>
<dbReference type="EMBL" id="KT876895">
    <property type="protein sequence ID" value="ANJ70265.1"/>
    <property type="molecule type" value="Genomic_DNA"/>
</dbReference>
<name>A0A191ZQW8_9DYTI</name>
<keyword evidence="7 18" id="KW-0679">Respiratory chain</keyword>
<keyword evidence="10 18" id="KW-1278">Translocase</keyword>
<evidence type="ECO:0000256" key="11">
    <source>
        <dbReference type="ARBA" id="ARBA00022982"/>
    </source>
</evidence>
<dbReference type="AlphaFoldDB" id="A0A191ZQW8"/>
<keyword evidence="6" id="KW-0813">Transport</keyword>
<feature type="transmembrane region" description="Helical" evidence="18">
    <location>
        <begin position="319"/>
        <end position="339"/>
    </location>
</feature>
<dbReference type="PRINTS" id="PR01436">
    <property type="entry name" value="NADHDHGNASE2"/>
</dbReference>
<feature type="transmembrane region" description="Helical" evidence="18">
    <location>
        <begin position="7"/>
        <end position="27"/>
    </location>
</feature>
<evidence type="ECO:0000256" key="3">
    <source>
        <dbReference type="ARBA" id="ARBA00007012"/>
    </source>
</evidence>
<comment type="similarity">
    <text evidence="3 18">Belongs to the complex I subunit 2 family.</text>
</comment>
<feature type="transmembrane region" description="Helical" evidence="18">
    <location>
        <begin position="237"/>
        <end position="258"/>
    </location>
</feature>
<accession>A0A191ZQW8</accession>
<evidence type="ECO:0000256" key="18">
    <source>
        <dbReference type="RuleBase" id="RU003403"/>
    </source>
</evidence>
<organism evidence="20">
    <name type="scientific">Hydroporus gyllenhalii</name>
    <dbReference type="NCBI Taxonomy" id="210111"/>
    <lineage>
        <taxon>Eukaryota</taxon>
        <taxon>Metazoa</taxon>
        <taxon>Ecdysozoa</taxon>
        <taxon>Arthropoda</taxon>
        <taxon>Hexapoda</taxon>
        <taxon>Insecta</taxon>
        <taxon>Pterygota</taxon>
        <taxon>Neoptera</taxon>
        <taxon>Endopterygota</taxon>
        <taxon>Coleoptera</taxon>
        <taxon>Adephaga</taxon>
        <taxon>Dytiscoidea</taxon>
        <taxon>Dytiscidae</taxon>
        <taxon>Hydroporinae</taxon>
        <taxon>Hydroporini</taxon>
        <taxon>Hydroporus</taxon>
    </lineage>
</organism>
<dbReference type="PANTHER" id="PTHR46552:SF1">
    <property type="entry name" value="NADH-UBIQUINONE OXIDOREDUCTASE CHAIN 2"/>
    <property type="match status" value="1"/>
</dbReference>
<feature type="transmembrane region" description="Helical" evidence="18">
    <location>
        <begin position="270"/>
        <end position="291"/>
    </location>
</feature>
<proteinExistence type="inferred from homology"/>
<dbReference type="InterPro" id="IPR003917">
    <property type="entry name" value="NADH_UbQ_OxRdtase_chain2"/>
</dbReference>
<comment type="subcellular location">
    <subcellularLocation>
        <location evidence="2 18">Mitochondrion inner membrane</location>
        <topology evidence="2 18">Multi-pass membrane protein</topology>
    </subcellularLocation>
</comment>
<dbReference type="PANTHER" id="PTHR46552">
    <property type="entry name" value="NADH-UBIQUINONE OXIDOREDUCTASE CHAIN 2"/>
    <property type="match status" value="1"/>
</dbReference>
<protein>
    <recommendedName>
        <fullName evidence="5 18">NADH-ubiquinone oxidoreductase chain 2</fullName>
        <ecNumber evidence="4 18">7.1.1.2</ecNumber>
    </recommendedName>
</protein>
<comment type="catalytic activity">
    <reaction evidence="17 18">
        <text>a ubiquinone + NADH + 5 H(+)(in) = a ubiquinol + NAD(+) + 4 H(+)(out)</text>
        <dbReference type="Rhea" id="RHEA:29091"/>
        <dbReference type="Rhea" id="RHEA-COMP:9565"/>
        <dbReference type="Rhea" id="RHEA-COMP:9566"/>
        <dbReference type="ChEBI" id="CHEBI:15378"/>
        <dbReference type="ChEBI" id="CHEBI:16389"/>
        <dbReference type="ChEBI" id="CHEBI:17976"/>
        <dbReference type="ChEBI" id="CHEBI:57540"/>
        <dbReference type="ChEBI" id="CHEBI:57945"/>
        <dbReference type="EC" id="7.1.1.2"/>
    </reaction>
</comment>
<evidence type="ECO:0000256" key="7">
    <source>
        <dbReference type="ARBA" id="ARBA00022660"/>
    </source>
</evidence>
<sequence length="342" mass="40517">MFFIYKLIFISMLFMGTIITISSYSWLGIWMGLEINLLSFIPLINMKNNQFSSESSIKYFLIQALASSILLFTIIMFISKSKMINEMYFFNKTLMMIMNSTILLKLGAAPFHFWFPEIIEGLNWMNSMILMTWQKVAPMMILSYTMKLNYFIYFIIISSTLIGSIGGLNQISLRKILAYSSINHIGWMLSSFIMNEIIWIIYFLIYSFISMSIILMFNKLNIFMLNQLFMMMNNFYIIKYFMLMNLLSLGGLPPFLGFLPKWIIIQNLSYNNFLLIMFMIMMTLITLFFYLRISYSSLMINNNELNFTKIMNKNHYNNMMINTLLFISINGMILYTMFINFY</sequence>
<evidence type="ECO:0000256" key="1">
    <source>
        <dbReference type="ARBA" id="ARBA00003257"/>
    </source>
</evidence>
<evidence type="ECO:0000256" key="13">
    <source>
        <dbReference type="ARBA" id="ARBA00023027"/>
    </source>
</evidence>
<evidence type="ECO:0000256" key="5">
    <source>
        <dbReference type="ARBA" id="ARBA00021008"/>
    </source>
</evidence>
<feature type="transmembrane region" description="Helical" evidence="18">
    <location>
        <begin position="150"/>
        <end position="169"/>
    </location>
</feature>
<keyword evidence="11 18" id="KW-0249">Electron transport</keyword>
<evidence type="ECO:0000256" key="10">
    <source>
        <dbReference type="ARBA" id="ARBA00022967"/>
    </source>
</evidence>
<evidence type="ECO:0000256" key="16">
    <source>
        <dbReference type="ARBA" id="ARBA00023136"/>
    </source>
</evidence>
<evidence type="ECO:0000256" key="15">
    <source>
        <dbReference type="ARBA" id="ARBA00023128"/>
    </source>
</evidence>
<evidence type="ECO:0000256" key="14">
    <source>
        <dbReference type="ARBA" id="ARBA00023075"/>
    </source>
</evidence>
<evidence type="ECO:0000256" key="17">
    <source>
        <dbReference type="ARBA" id="ARBA00049551"/>
    </source>
</evidence>
<dbReference type="EC" id="7.1.1.2" evidence="4 18"/>
<dbReference type="GO" id="GO:0008137">
    <property type="term" value="F:NADH dehydrogenase (ubiquinone) activity"/>
    <property type="evidence" value="ECO:0007669"/>
    <property type="project" value="UniProtKB-EC"/>
</dbReference>
<evidence type="ECO:0000256" key="12">
    <source>
        <dbReference type="ARBA" id="ARBA00022989"/>
    </source>
</evidence>
<comment type="function">
    <text evidence="1">Core subunit of the mitochondrial membrane respiratory chain NADH dehydrogenase (Complex I) that is believed to belong to the minimal assembly required for catalysis. Complex I functions in the transfer of electrons from NADH to the respiratory chain. The immediate electron acceptor for the enzyme is believed to be ubiquinone.</text>
</comment>
<gene>
    <name evidence="20" type="primary">nad2</name>
</gene>
<evidence type="ECO:0000256" key="2">
    <source>
        <dbReference type="ARBA" id="ARBA00004448"/>
    </source>
</evidence>
<dbReference type="InterPro" id="IPR001750">
    <property type="entry name" value="ND/Mrp_TM"/>
</dbReference>
<dbReference type="Pfam" id="PF00361">
    <property type="entry name" value="Proton_antipo_M"/>
    <property type="match status" value="1"/>
</dbReference>
<keyword evidence="8 18" id="KW-0812">Transmembrane</keyword>
<dbReference type="GO" id="GO:0006120">
    <property type="term" value="P:mitochondrial electron transport, NADH to ubiquinone"/>
    <property type="evidence" value="ECO:0007669"/>
    <property type="project" value="InterPro"/>
</dbReference>
<keyword evidence="13 18" id="KW-0520">NAD</keyword>
<reference evidence="20" key="1">
    <citation type="journal article" date="2016" name="Mol. Ecol. Resour.">
        <title>Lessons from genome skimming of arthropod-preserving ethanol.</title>
        <authorList>
            <person name="Linard B."/>
            <person name="Arribas P."/>
            <person name="Andujar C."/>
            <person name="Crampton-Platt A."/>
            <person name="Vogler A.P."/>
        </authorList>
    </citation>
    <scope>NUCLEOTIDE SEQUENCE</scope>
</reference>
<keyword evidence="12 18" id="KW-1133">Transmembrane helix</keyword>
<keyword evidence="14 18" id="KW-0830">Ubiquinone</keyword>
<evidence type="ECO:0000256" key="6">
    <source>
        <dbReference type="ARBA" id="ARBA00022448"/>
    </source>
</evidence>
<evidence type="ECO:0000256" key="9">
    <source>
        <dbReference type="ARBA" id="ARBA00022792"/>
    </source>
</evidence>